<dbReference type="EMBL" id="JADBEB010000001">
    <property type="protein sequence ID" value="MBE1490934.1"/>
    <property type="molecule type" value="Genomic_DNA"/>
</dbReference>
<dbReference type="GO" id="GO:0016301">
    <property type="term" value="F:kinase activity"/>
    <property type="evidence" value="ECO:0007669"/>
    <property type="project" value="UniProtKB-KW"/>
</dbReference>
<comment type="similarity">
    <text evidence="1">Belongs to the FGGY kinase family.</text>
</comment>
<evidence type="ECO:0000313" key="8">
    <source>
        <dbReference type="Proteomes" id="UP000649753"/>
    </source>
</evidence>
<organism evidence="7 8">
    <name type="scientific">Plantactinospora soyae</name>
    <dbReference type="NCBI Taxonomy" id="1544732"/>
    <lineage>
        <taxon>Bacteria</taxon>
        <taxon>Bacillati</taxon>
        <taxon>Actinomycetota</taxon>
        <taxon>Actinomycetes</taxon>
        <taxon>Micromonosporales</taxon>
        <taxon>Micromonosporaceae</taxon>
        <taxon>Plantactinospora</taxon>
    </lineage>
</organism>
<reference evidence="7" key="1">
    <citation type="submission" date="2020-10" db="EMBL/GenBank/DDBJ databases">
        <title>Sequencing the genomes of 1000 actinobacteria strains.</title>
        <authorList>
            <person name="Klenk H.-P."/>
        </authorList>
    </citation>
    <scope>NUCLEOTIDE SEQUENCE</scope>
    <source>
        <strain evidence="7">DSM 46832</strain>
    </source>
</reference>
<evidence type="ECO:0000256" key="3">
    <source>
        <dbReference type="ARBA" id="ARBA00022679"/>
    </source>
</evidence>
<evidence type="ECO:0000256" key="1">
    <source>
        <dbReference type="ARBA" id="ARBA00009156"/>
    </source>
</evidence>
<comment type="caution">
    <text evidence="7">The sequence shown here is derived from an EMBL/GenBank/DDBJ whole genome shotgun (WGS) entry which is preliminary data.</text>
</comment>
<dbReference type="CDD" id="cd07783">
    <property type="entry name" value="ASKHA_NBD_FGGY_SePSK_AtXK1-like"/>
    <property type="match status" value="1"/>
</dbReference>
<dbReference type="RefSeq" id="WP_192770123.1">
    <property type="nucleotide sequence ID" value="NZ_JADBEB010000001.1"/>
</dbReference>
<keyword evidence="2" id="KW-0119">Carbohydrate metabolism</keyword>
<keyword evidence="4 7" id="KW-0418">Kinase</keyword>
<protein>
    <submittedName>
        <fullName evidence="7">Sugar (Pentulose or hexulose) kinase</fullName>
    </submittedName>
</protein>
<dbReference type="InterPro" id="IPR043129">
    <property type="entry name" value="ATPase_NBD"/>
</dbReference>
<keyword evidence="3" id="KW-0808">Transferase</keyword>
<accession>A0A927R910</accession>
<feature type="domain" description="Carbohydrate kinase FGGY C-terminal" evidence="6">
    <location>
        <begin position="325"/>
        <end position="441"/>
    </location>
</feature>
<dbReference type="SUPFAM" id="SSF53067">
    <property type="entry name" value="Actin-like ATPase domain"/>
    <property type="match status" value="2"/>
</dbReference>
<evidence type="ECO:0000256" key="2">
    <source>
        <dbReference type="ARBA" id="ARBA00022629"/>
    </source>
</evidence>
<evidence type="ECO:0000256" key="4">
    <source>
        <dbReference type="ARBA" id="ARBA00022777"/>
    </source>
</evidence>
<dbReference type="Proteomes" id="UP000649753">
    <property type="component" value="Unassembled WGS sequence"/>
</dbReference>
<sequence length="499" mass="52512">MRKHQPAAGRLWAGVDVGTQSLRVLLVDGAGTVAGHGSQALTSQRTGDRHEQDPTDWWSALGAAFRRALRDVEPTRVGALAICGTSGTFLLAGPDGEARTPALMYDDSRAQREAEDVAKAGADVWAALGYATQPSWALPKLLWLLRHGPAELRADLDAGRVALRHCGDYLATRLTGSPVATDWSTALKTGYDPDGGGWPTGVLDKLGLPSGTLPRVVRPGTRIGALDPTGAAHTGLPVGVPVRAGMTDGCAAQIAAGALEAGSWNSVLGTTLVLKGVTPVRLTDPVGAVYSHRHPDGGWLPGGASNVGAGALEARFPGVDRAGMDRAAAGYEPAGGLVYPLRSPGERFPFVRPAAEPFEVGTFADDADRYAAVLQGVAYVERLCYAHLRRLGADVTGPLSLTGGATRSRYWSQLRADVLGREVTLPRTAEPAFGMAVLAAAGDDNLTEAARRMVRVARVLAPRPGTRERFAEPYARFVDALAVRGHVDEEFATYAKELS</sequence>
<dbReference type="InterPro" id="IPR018484">
    <property type="entry name" value="FGGY_N"/>
</dbReference>
<dbReference type="AlphaFoldDB" id="A0A927R910"/>
<dbReference type="Pfam" id="PF02782">
    <property type="entry name" value="FGGY_C"/>
    <property type="match status" value="1"/>
</dbReference>
<dbReference type="GO" id="GO:0042732">
    <property type="term" value="P:D-xylose metabolic process"/>
    <property type="evidence" value="ECO:0007669"/>
    <property type="project" value="UniProtKB-KW"/>
</dbReference>
<evidence type="ECO:0000313" key="7">
    <source>
        <dbReference type="EMBL" id="MBE1490934.1"/>
    </source>
</evidence>
<dbReference type="InterPro" id="IPR018485">
    <property type="entry name" value="FGGY_C"/>
</dbReference>
<dbReference type="InterPro" id="IPR050406">
    <property type="entry name" value="FGGY_Carb_Kinase"/>
</dbReference>
<dbReference type="PANTHER" id="PTHR43095:SF5">
    <property type="entry name" value="XYLULOSE KINASE"/>
    <property type="match status" value="1"/>
</dbReference>
<gene>
    <name evidence="7" type="ORF">H4W31_006572</name>
</gene>
<evidence type="ECO:0000259" key="5">
    <source>
        <dbReference type="Pfam" id="PF00370"/>
    </source>
</evidence>
<proteinExistence type="inferred from homology"/>
<keyword evidence="2" id="KW-0859">Xylose metabolism</keyword>
<dbReference type="PANTHER" id="PTHR43095">
    <property type="entry name" value="SUGAR KINASE"/>
    <property type="match status" value="1"/>
</dbReference>
<dbReference type="InterPro" id="IPR000577">
    <property type="entry name" value="Carb_kinase_FGGY"/>
</dbReference>
<keyword evidence="8" id="KW-1185">Reference proteome</keyword>
<name>A0A927R910_9ACTN</name>
<dbReference type="Pfam" id="PF00370">
    <property type="entry name" value="FGGY_N"/>
    <property type="match status" value="1"/>
</dbReference>
<dbReference type="Gene3D" id="3.30.420.40">
    <property type="match status" value="2"/>
</dbReference>
<evidence type="ECO:0000259" key="6">
    <source>
        <dbReference type="Pfam" id="PF02782"/>
    </source>
</evidence>
<feature type="domain" description="Carbohydrate kinase FGGY N-terminal" evidence="5">
    <location>
        <begin position="12"/>
        <end position="254"/>
    </location>
</feature>
<dbReference type="PIRSF" id="PIRSF000538">
    <property type="entry name" value="GlpK"/>
    <property type="match status" value="1"/>
</dbReference>